<dbReference type="AlphaFoldDB" id="A0A419SN21"/>
<gene>
    <name evidence="2" type="ORF">BEP19_01320</name>
</gene>
<reference evidence="2 3" key="1">
    <citation type="submission" date="2016-08" db="EMBL/GenBank/DDBJ databases">
        <title>Novel Firmicute Genomes.</title>
        <authorList>
            <person name="Poppleton D.I."/>
            <person name="Gribaldo S."/>
        </authorList>
    </citation>
    <scope>NUCLEOTIDE SEQUENCE [LARGE SCALE GENOMIC DNA]</scope>
    <source>
        <strain evidence="2 3">RAOx-1</strain>
    </source>
</reference>
<evidence type="ECO:0000256" key="1">
    <source>
        <dbReference type="SAM" id="MobiDB-lite"/>
    </source>
</evidence>
<evidence type="ECO:0000313" key="3">
    <source>
        <dbReference type="Proteomes" id="UP000284219"/>
    </source>
</evidence>
<feature type="region of interest" description="Disordered" evidence="1">
    <location>
        <begin position="113"/>
        <end position="137"/>
    </location>
</feature>
<evidence type="ECO:0000313" key="2">
    <source>
        <dbReference type="EMBL" id="RKD25611.1"/>
    </source>
</evidence>
<keyword evidence="3" id="KW-1185">Reference proteome</keyword>
<protein>
    <submittedName>
        <fullName evidence="2">Uncharacterized protein</fullName>
    </submittedName>
</protein>
<dbReference type="EMBL" id="MCHY01000006">
    <property type="protein sequence ID" value="RKD25611.1"/>
    <property type="molecule type" value="Genomic_DNA"/>
</dbReference>
<dbReference type="Proteomes" id="UP000284219">
    <property type="component" value="Unassembled WGS sequence"/>
</dbReference>
<feature type="compositionally biased region" description="Basic and acidic residues" evidence="1">
    <location>
        <begin position="118"/>
        <end position="137"/>
    </location>
</feature>
<organism evidence="2 3">
    <name type="scientific">Ammoniphilus oxalaticus</name>
    <dbReference type="NCBI Taxonomy" id="66863"/>
    <lineage>
        <taxon>Bacteria</taxon>
        <taxon>Bacillati</taxon>
        <taxon>Bacillota</taxon>
        <taxon>Bacilli</taxon>
        <taxon>Bacillales</taxon>
        <taxon>Paenibacillaceae</taxon>
        <taxon>Aneurinibacillus group</taxon>
        <taxon>Ammoniphilus</taxon>
    </lineage>
</organism>
<sequence length="152" mass="17303">MINIFIVSLITLFLAGCSSSESVEVVEHVEVFTMDYLGDTPNSDGFFEPKGYRKVNSVLRYETSSRSGMTTKLYEVADYYNNDGVYINSSVKYEMFRGSSNFEDSKEKMEFDPLTILAEDRPPESPEPSKELSEDEKKLVKEHVLKLINALD</sequence>
<dbReference type="RefSeq" id="WP_120188281.1">
    <property type="nucleotide sequence ID" value="NZ_MCHY01000006.1"/>
</dbReference>
<name>A0A419SN21_9BACL</name>
<dbReference type="OrthoDB" id="2876929at2"/>
<comment type="caution">
    <text evidence="2">The sequence shown here is derived from an EMBL/GenBank/DDBJ whole genome shotgun (WGS) entry which is preliminary data.</text>
</comment>
<proteinExistence type="predicted"/>
<accession>A0A419SN21</accession>